<evidence type="ECO:0000256" key="4">
    <source>
        <dbReference type="ARBA" id="ARBA00022490"/>
    </source>
</evidence>
<dbReference type="FunFam" id="2.30.30.30:FF:000003">
    <property type="entry name" value="Elongation factor P"/>
    <property type="match status" value="1"/>
</dbReference>
<dbReference type="Gene3D" id="2.30.30.30">
    <property type="match status" value="1"/>
</dbReference>
<dbReference type="Pfam" id="PF09285">
    <property type="entry name" value="Elong-fact-P_C"/>
    <property type="match status" value="1"/>
</dbReference>
<dbReference type="SUPFAM" id="SSF50249">
    <property type="entry name" value="Nucleic acid-binding proteins"/>
    <property type="match status" value="2"/>
</dbReference>
<comment type="caution">
    <text evidence="13">The sequence shown here is derived from an EMBL/GenBank/DDBJ whole genome shotgun (WGS) entry which is preliminary data.</text>
</comment>
<dbReference type="PANTHER" id="PTHR30053">
    <property type="entry name" value="ELONGATION FACTOR P"/>
    <property type="match status" value="1"/>
</dbReference>
<dbReference type="GO" id="GO:0005829">
    <property type="term" value="C:cytosol"/>
    <property type="evidence" value="ECO:0007669"/>
    <property type="project" value="UniProtKB-ARBA"/>
</dbReference>
<sequence length="191" mass="21217">MKEFLVMIQTIDLKKGMVFERGGKLLRVLQINHHKPGKGNTLMQMDIQDVRTGSIVHTTMRPSEKVEQVNVDKRQAQYLYDQGDASVFMDMENYDQYEVSASQLGDDKKYLVENMKVTVNFVDGEIVGIELPTTVELEVADTQPMIKGATIDGGGKPATMTTGLVVNVPAFIKNGDKLIINTTDGSYKSRA</sequence>
<dbReference type="GO" id="GO:0003746">
    <property type="term" value="F:translation elongation factor activity"/>
    <property type="evidence" value="ECO:0007669"/>
    <property type="project" value="UniProtKB-UniRule"/>
</dbReference>
<dbReference type="InterPro" id="IPR001059">
    <property type="entry name" value="Transl_elong_P/YeiP_cen"/>
</dbReference>
<dbReference type="GO" id="GO:0043043">
    <property type="term" value="P:peptide biosynthetic process"/>
    <property type="evidence" value="ECO:0007669"/>
    <property type="project" value="InterPro"/>
</dbReference>
<evidence type="ECO:0000256" key="9">
    <source>
        <dbReference type="NCBIfam" id="TIGR00038"/>
    </source>
</evidence>
<dbReference type="Pfam" id="PF01132">
    <property type="entry name" value="EFP"/>
    <property type="match status" value="1"/>
</dbReference>
<evidence type="ECO:0000256" key="6">
    <source>
        <dbReference type="ARBA" id="ARBA00022917"/>
    </source>
</evidence>
<evidence type="ECO:0000313" key="13">
    <source>
        <dbReference type="EMBL" id="EEJ40236.1"/>
    </source>
</evidence>
<dbReference type="Pfam" id="PF08207">
    <property type="entry name" value="EFP_N"/>
    <property type="match status" value="1"/>
</dbReference>
<dbReference type="FunFam" id="2.40.50.140:FF:000004">
    <property type="entry name" value="Elongation factor P"/>
    <property type="match status" value="1"/>
</dbReference>
<dbReference type="UniPathway" id="UPA00345"/>
<organism evidence="13 14">
    <name type="scientific">Limosilactobacillus vaginalis DSM 5837 = ATCC 49540</name>
    <dbReference type="NCBI Taxonomy" id="1423814"/>
    <lineage>
        <taxon>Bacteria</taxon>
        <taxon>Bacillati</taxon>
        <taxon>Bacillota</taxon>
        <taxon>Bacilli</taxon>
        <taxon>Lactobacillales</taxon>
        <taxon>Lactobacillaceae</taxon>
        <taxon>Limosilactobacillus</taxon>
    </lineage>
</organism>
<dbReference type="NCBIfam" id="NF001810">
    <property type="entry name" value="PRK00529.1"/>
    <property type="match status" value="1"/>
</dbReference>
<evidence type="ECO:0000259" key="11">
    <source>
        <dbReference type="SMART" id="SM00841"/>
    </source>
</evidence>
<dbReference type="SMART" id="SM00841">
    <property type="entry name" value="Elong-fact-P_C"/>
    <property type="match status" value="1"/>
</dbReference>
<dbReference type="SMART" id="SM01185">
    <property type="entry name" value="EFP"/>
    <property type="match status" value="1"/>
</dbReference>
<keyword evidence="5 8" id="KW-0251">Elongation factor</keyword>
<dbReference type="InterPro" id="IPR013852">
    <property type="entry name" value="Transl_elong_P/YeiP_CS"/>
</dbReference>
<dbReference type="HOGENOM" id="CLU_074944_3_0_9"/>
<dbReference type="CDD" id="cd04470">
    <property type="entry name" value="S1_EF-P_repeat_1"/>
    <property type="match status" value="1"/>
</dbReference>
<protein>
    <recommendedName>
        <fullName evidence="8 9">Elongation factor P</fullName>
        <shortName evidence="8">EF-P</shortName>
    </recommendedName>
</protein>
<keyword evidence="4 8" id="KW-0963">Cytoplasm</keyword>
<evidence type="ECO:0000256" key="2">
    <source>
        <dbReference type="ARBA" id="ARBA00004815"/>
    </source>
</evidence>
<evidence type="ECO:0000256" key="1">
    <source>
        <dbReference type="ARBA" id="ARBA00004496"/>
    </source>
</evidence>
<evidence type="ECO:0000256" key="3">
    <source>
        <dbReference type="ARBA" id="ARBA00009479"/>
    </source>
</evidence>
<proteinExistence type="inferred from homology"/>
<dbReference type="InterPro" id="IPR014722">
    <property type="entry name" value="Rib_uL2_dom2"/>
</dbReference>
<comment type="similarity">
    <text evidence="3 8 10">Belongs to the elongation factor P family.</text>
</comment>
<comment type="subcellular location">
    <subcellularLocation>
        <location evidence="1 8">Cytoplasm</location>
    </subcellularLocation>
</comment>
<keyword evidence="6 8" id="KW-0648">Protein biosynthesis</keyword>
<gene>
    <name evidence="8 13" type="primary">efp</name>
    <name evidence="13" type="ORF">HMPREF0549_1303</name>
</gene>
<dbReference type="eggNOG" id="COG0231">
    <property type="taxonomic scope" value="Bacteria"/>
</dbReference>
<dbReference type="Gene3D" id="2.40.50.140">
    <property type="entry name" value="Nucleic acid-binding proteins"/>
    <property type="match status" value="2"/>
</dbReference>
<comment type="function">
    <text evidence="7 8">Involved in peptide bond synthesis. Stimulates efficient translation and peptide-bond synthesis on native or reconstituted 70S ribosomes in vitro. Probably functions indirectly by altering the affinity of the ribosome for aminoacyl-tRNA, thus increasing their reactivity as acceptors for peptidyl transferase.</text>
</comment>
<evidence type="ECO:0000256" key="5">
    <source>
        <dbReference type="ARBA" id="ARBA00022768"/>
    </source>
</evidence>
<feature type="domain" description="Translation elongation factor P/YeiP central" evidence="12">
    <location>
        <begin position="73"/>
        <end position="127"/>
    </location>
</feature>
<dbReference type="InterPro" id="IPR013185">
    <property type="entry name" value="Transl_elong_KOW-like"/>
</dbReference>
<dbReference type="InterPro" id="IPR012340">
    <property type="entry name" value="NA-bd_OB-fold"/>
</dbReference>
<name>C2EV17_9LACO</name>
<dbReference type="Proteomes" id="UP000004483">
    <property type="component" value="Unassembled WGS sequence"/>
</dbReference>
<dbReference type="AlphaFoldDB" id="C2EV17"/>
<dbReference type="NCBIfam" id="TIGR00038">
    <property type="entry name" value="efp"/>
    <property type="match status" value="1"/>
</dbReference>
<dbReference type="FunFam" id="2.40.50.140:FF:000009">
    <property type="entry name" value="Elongation factor P"/>
    <property type="match status" value="1"/>
</dbReference>
<dbReference type="PROSITE" id="PS01275">
    <property type="entry name" value="EFP"/>
    <property type="match status" value="1"/>
</dbReference>
<reference evidence="13 14" key="1">
    <citation type="submission" date="2009-01" db="EMBL/GenBank/DDBJ databases">
        <authorList>
            <person name="Qin X."/>
            <person name="Bachman B."/>
            <person name="Battles P."/>
            <person name="Bell A."/>
            <person name="Bess C."/>
            <person name="Bickham C."/>
            <person name="Chaboub L."/>
            <person name="Chen D."/>
            <person name="Coyle M."/>
            <person name="Deiros D.R."/>
            <person name="Dinh H."/>
            <person name="Forbes L."/>
            <person name="Fowler G."/>
            <person name="Francisco L."/>
            <person name="Fu Q."/>
            <person name="Gubbala S."/>
            <person name="Hale W."/>
            <person name="Han Y."/>
            <person name="Hemphill L."/>
            <person name="Highlander S.K."/>
            <person name="Hirani K."/>
            <person name="Hogues M."/>
            <person name="Jackson L."/>
            <person name="Jakkamsetti A."/>
            <person name="Javaid M."/>
            <person name="Jiang H."/>
            <person name="Korchina V."/>
            <person name="Kovar C."/>
            <person name="Lara F."/>
            <person name="Lee S."/>
            <person name="Mata R."/>
            <person name="Mathew T."/>
            <person name="Moen C."/>
            <person name="Morales K."/>
            <person name="Munidasa M."/>
            <person name="Nazareth L."/>
            <person name="Ngo R."/>
            <person name="Nguyen L."/>
            <person name="Okwuonu G."/>
            <person name="Ongeri F."/>
            <person name="Patil S."/>
            <person name="Petrosino J."/>
            <person name="Pham C."/>
            <person name="Pham P."/>
            <person name="Pu L.-L."/>
            <person name="Puazo M."/>
            <person name="Raj R."/>
            <person name="Reid J."/>
            <person name="Rouhana J."/>
            <person name="Saada N."/>
            <person name="Shang Y."/>
            <person name="Simmons D."/>
            <person name="Thornton R."/>
            <person name="Warren J."/>
            <person name="Weissenberger G."/>
            <person name="Zhang J."/>
            <person name="Zhang L."/>
            <person name="Zhou C."/>
            <person name="Zhu D."/>
            <person name="Muzny D."/>
            <person name="Worley K."/>
            <person name="Gibbs R."/>
        </authorList>
    </citation>
    <scope>NUCLEOTIDE SEQUENCE [LARGE SCALE GENOMIC DNA]</scope>
    <source>
        <strain evidence="13 14">ATCC 49540</strain>
    </source>
</reference>
<accession>C2EV17</accession>
<dbReference type="EMBL" id="ACGV01000143">
    <property type="protein sequence ID" value="EEJ40236.1"/>
    <property type="molecule type" value="Genomic_DNA"/>
</dbReference>
<evidence type="ECO:0000256" key="7">
    <source>
        <dbReference type="ARBA" id="ARBA00025469"/>
    </source>
</evidence>
<evidence type="ECO:0000313" key="14">
    <source>
        <dbReference type="Proteomes" id="UP000004483"/>
    </source>
</evidence>
<comment type="pathway">
    <text evidence="2 8">Protein biosynthesis; polypeptide chain elongation.</text>
</comment>
<feature type="domain" description="Elongation factor P C-terminal" evidence="11">
    <location>
        <begin position="135"/>
        <end position="190"/>
    </location>
</feature>
<dbReference type="CDD" id="cd05794">
    <property type="entry name" value="S1_EF-P_repeat_2"/>
    <property type="match status" value="1"/>
</dbReference>
<evidence type="ECO:0000256" key="10">
    <source>
        <dbReference type="RuleBase" id="RU004389"/>
    </source>
</evidence>
<dbReference type="STRING" id="1423814.HMPREF0549_1303"/>
<dbReference type="PIRSF" id="PIRSF005901">
    <property type="entry name" value="EF-P"/>
    <property type="match status" value="1"/>
</dbReference>
<dbReference type="HAMAP" id="MF_00141">
    <property type="entry name" value="EF_P"/>
    <property type="match status" value="1"/>
</dbReference>
<dbReference type="InterPro" id="IPR011768">
    <property type="entry name" value="Transl_elongation_fac_P"/>
</dbReference>
<dbReference type="InterPro" id="IPR020599">
    <property type="entry name" value="Transl_elong_fac_P/YeiP"/>
</dbReference>
<evidence type="ECO:0000256" key="8">
    <source>
        <dbReference type="HAMAP-Rule" id="MF_00141"/>
    </source>
</evidence>
<dbReference type="InterPro" id="IPR008991">
    <property type="entry name" value="Translation_prot_SH3-like_sf"/>
</dbReference>
<dbReference type="InterPro" id="IPR015365">
    <property type="entry name" value="Elong-fact-P_C"/>
</dbReference>
<evidence type="ECO:0000259" key="12">
    <source>
        <dbReference type="SMART" id="SM01185"/>
    </source>
</evidence>
<dbReference type="SUPFAM" id="SSF50104">
    <property type="entry name" value="Translation proteins SH3-like domain"/>
    <property type="match status" value="1"/>
</dbReference>
<dbReference type="PANTHER" id="PTHR30053:SF12">
    <property type="entry name" value="ELONGATION FACTOR P (EF-P) FAMILY PROTEIN"/>
    <property type="match status" value="1"/>
</dbReference>